<comment type="caution">
    <text evidence="11">The sequence shown here is derived from an EMBL/GenBank/DDBJ whole genome shotgun (WGS) entry which is preliminary data.</text>
</comment>
<sequence>MAFGRFERLVAWRYLRPTRGEGFISVIAGFALIGIALGVGTLIVVLAVMNGFRVELLGRVLGVNGHATVVSGPAGIASFDALTKRLDGAPGVVAVMPYVEGQVMVSANGVAAGAIVRGVRPEELQKREVIAGHVVQGSLVGLNAPGSAAIGSRMAERMGLGLGSQLTLISPKGAATAFGSVPRIKTFTVAAIFEVGMYEYDNSFVYIPLADAQAYFQLPDRVNAIEIMVDDPDRIGAYRPELQSRLGPDVRLVDWQQLNSHFFAALQVERNVMFLILTLIILVAAFNIITGITMLVKSKGRDIAILRTMGATRGAILRVFFLSGASIGIVGTLTGFVLGLAFALNIDTIRKGLESLTGTELWSAEIRFLSELPAKVEAGDVLSVVAMGLILSFLATIYPAWRAARLDPVEALRYE</sequence>
<accession>A0ABU8XLA6</accession>
<keyword evidence="7 8" id="KW-0472">Membrane</keyword>
<dbReference type="InterPro" id="IPR003838">
    <property type="entry name" value="ABC3_permease_C"/>
</dbReference>
<keyword evidence="3" id="KW-0813">Transport</keyword>
<evidence type="ECO:0000313" key="12">
    <source>
        <dbReference type="Proteomes" id="UP001375743"/>
    </source>
</evidence>
<comment type="similarity">
    <text evidence="2">Belongs to the ABC-4 integral membrane protein family. LolC/E subfamily.</text>
</comment>
<evidence type="ECO:0000256" key="5">
    <source>
        <dbReference type="ARBA" id="ARBA00022692"/>
    </source>
</evidence>
<evidence type="ECO:0000256" key="1">
    <source>
        <dbReference type="ARBA" id="ARBA00004651"/>
    </source>
</evidence>
<keyword evidence="6 8" id="KW-1133">Transmembrane helix</keyword>
<evidence type="ECO:0000256" key="4">
    <source>
        <dbReference type="ARBA" id="ARBA00022475"/>
    </source>
</evidence>
<reference evidence="11 12" key="1">
    <citation type="submission" date="2024-01" db="EMBL/GenBank/DDBJ databases">
        <title>Multi-omics insights into the function and evolution of sodium benzoate biodegradation pathways in Benzoatithermus flavus gen. nov., sp. nov. from hot spring.</title>
        <authorList>
            <person name="Hu C.-J."/>
            <person name="Li W.-J."/>
        </authorList>
    </citation>
    <scope>NUCLEOTIDE SEQUENCE [LARGE SCALE GENOMIC DNA]</scope>
    <source>
        <strain evidence="11 12">SYSU G07066</strain>
    </source>
</reference>
<dbReference type="InterPro" id="IPR051447">
    <property type="entry name" value="Lipoprotein-release_system"/>
</dbReference>
<evidence type="ECO:0000256" key="3">
    <source>
        <dbReference type="ARBA" id="ARBA00022448"/>
    </source>
</evidence>
<evidence type="ECO:0000259" key="10">
    <source>
        <dbReference type="Pfam" id="PF12704"/>
    </source>
</evidence>
<evidence type="ECO:0000259" key="9">
    <source>
        <dbReference type="Pfam" id="PF02687"/>
    </source>
</evidence>
<dbReference type="Proteomes" id="UP001375743">
    <property type="component" value="Unassembled WGS sequence"/>
</dbReference>
<dbReference type="Pfam" id="PF12704">
    <property type="entry name" value="MacB_PCD"/>
    <property type="match status" value="1"/>
</dbReference>
<keyword evidence="12" id="KW-1185">Reference proteome</keyword>
<dbReference type="NCBIfam" id="TIGR02212">
    <property type="entry name" value="lolCE"/>
    <property type="match status" value="1"/>
</dbReference>
<keyword evidence="4" id="KW-1003">Cell membrane</keyword>
<dbReference type="PANTHER" id="PTHR30489">
    <property type="entry name" value="LIPOPROTEIN-RELEASING SYSTEM TRANSMEMBRANE PROTEIN LOLE"/>
    <property type="match status" value="1"/>
</dbReference>
<evidence type="ECO:0000313" key="11">
    <source>
        <dbReference type="EMBL" id="MEK0081646.1"/>
    </source>
</evidence>
<dbReference type="Pfam" id="PF02687">
    <property type="entry name" value="FtsX"/>
    <property type="match status" value="1"/>
</dbReference>
<feature type="transmembrane region" description="Helical" evidence="8">
    <location>
        <begin position="272"/>
        <end position="296"/>
    </location>
</feature>
<dbReference type="InterPro" id="IPR011925">
    <property type="entry name" value="LolCE_TM"/>
</dbReference>
<feature type="transmembrane region" description="Helical" evidence="8">
    <location>
        <begin position="23"/>
        <end position="49"/>
    </location>
</feature>
<organism evidence="11 12">
    <name type="scientific">Benzoatithermus flavus</name>
    <dbReference type="NCBI Taxonomy" id="3108223"/>
    <lineage>
        <taxon>Bacteria</taxon>
        <taxon>Pseudomonadati</taxon>
        <taxon>Pseudomonadota</taxon>
        <taxon>Alphaproteobacteria</taxon>
        <taxon>Geminicoccales</taxon>
        <taxon>Geminicoccaceae</taxon>
        <taxon>Benzoatithermus</taxon>
    </lineage>
</organism>
<dbReference type="InterPro" id="IPR025857">
    <property type="entry name" value="MacB_PCD"/>
</dbReference>
<comment type="subcellular location">
    <subcellularLocation>
        <location evidence="1">Cell membrane</location>
        <topology evidence="1">Multi-pass membrane protein</topology>
    </subcellularLocation>
</comment>
<evidence type="ECO:0000256" key="8">
    <source>
        <dbReference type="SAM" id="Phobius"/>
    </source>
</evidence>
<evidence type="ECO:0000256" key="7">
    <source>
        <dbReference type="ARBA" id="ARBA00023136"/>
    </source>
</evidence>
<feature type="domain" description="ABC3 transporter permease C-terminal" evidence="9">
    <location>
        <begin position="275"/>
        <end position="408"/>
    </location>
</feature>
<keyword evidence="5 8" id="KW-0812">Transmembrane</keyword>
<feature type="domain" description="MacB-like periplasmic core" evidence="10">
    <location>
        <begin position="30"/>
        <end position="243"/>
    </location>
</feature>
<evidence type="ECO:0000256" key="6">
    <source>
        <dbReference type="ARBA" id="ARBA00022989"/>
    </source>
</evidence>
<protein>
    <submittedName>
        <fullName evidence="11">Lipoprotein-releasing ABC transporter permease subunit</fullName>
    </submittedName>
</protein>
<proteinExistence type="inferred from homology"/>
<dbReference type="RefSeq" id="WP_418157497.1">
    <property type="nucleotide sequence ID" value="NZ_JBBLZC010000001.1"/>
</dbReference>
<dbReference type="EMBL" id="JBBLZC010000001">
    <property type="protein sequence ID" value="MEK0081646.1"/>
    <property type="molecule type" value="Genomic_DNA"/>
</dbReference>
<evidence type="ECO:0000256" key="2">
    <source>
        <dbReference type="ARBA" id="ARBA00005236"/>
    </source>
</evidence>
<dbReference type="PANTHER" id="PTHR30489:SF0">
    <property type="entry name" value="LIPOPROTEIN-RELEASING SYSTEM TRANSMEMBRANE PROTEIN LOLE"/>
    <property type="match status" value="1"/>
</dbReference>
<name>A0ABU8XLA6_9PROT</name>
<gene>
    <name evidence="11" type="ORF">U1T56_00655</name>
</gene>
<feature type="transmembrane region" description="Helical" evidence="8">
    <location>
        <begin position="381"/>
        <end position="401"/>
    </location>
</feature>
<feature type="transmembrane region" description="Helical" evidence="8">
    <location>
        <begin position="317"/>
        <end position="344"/>
    </location>
</feature>
<keyword evidence="11" id="KW-0449">Lipoprotein</keyword>